<sequence>MQERYIPKNVEGKWQKIWEDNKTFTVTEDPSKPKYYLLEMFPYPSGRIHMGHVRNYSIGDVVGRFKRMRGFNVLHPMGWDAFGMPAENAAIKHGSHPAKWTYENIDYMRSQLKKMGLSYDWGRELATCDVDYYKWEQKMFLEMYEKGLVYKKSSFVNWCPDCETVLANEQVEDGCCWRCDSEVAQKELDQWFFRITRYAEELLEDTWNLPGWPERVLVMQRNWIGKSFGCEIDFPVEGKVEKVKVFTTRQDTLYGATFMSLAPEHPQALELTTPERRAEVEAFIDKVKKTDKIKRTAEDFEKEGVFTGAYCINPVTNLRMPVYLANFVLLDYGTGAVMAVPTHDQRDFEFARTYGLPLQVVIQPEGETLDPAAMTAAYTEVGTMVNSGPFDGMRSDAAKEKIADYLEKEGIGTKTVNYRLRDWGISRQRYWGNPIPVINCDICGVVPVPDKDLPVVLPMDAEFTGEGGNPLARVESFVNVTCPQCGAEARRETDTMDTFVQSSWYFLRYCCPDFASGPIDRARAGYWMPVDQYIGGIEHAVLHLLYSRFFTKALRDLGYVTAAEPFKNLLTQGMVIKDGAKMSKSKGNVVDPDALIERYGADTARLFTLFASPPEKDLDWSDQGVEGSFRFLNRVWRLVFEVLPFIGSAVKPDPASLGDGARDLRRTVHKTIRKVTDDLDERFHFNTAISAVMELVNAIQSFEPKNAPENAPVLREAVESVVQLLAPFVPHVAEELWESLGHQGGVEAAGWPSYDPDATVEEELLIVVQVNGKLRGKVTVAVGAGEEQVKAAAFADDKVKPWLDGKQIRKAIYVPGKLLNIVVG</sequence>
<dbReference type="FunFam" id="3.40.50.620:FF:000003">
    <property type="entry name" value="Leucine--tRNA ligase"/>
    <property type="match status" value="1"/>
</dbReference>
<comment type="caution">
    <text evidence="15">The sequence shown here is derived from an EMBL/GenBank/DDBJ whole genome shotgun (WGS) entry which is preliminary data.</text>
</comment>
<proteinExistence type="inferred from homology"/>
<evidence type="ECO:0000259" key="11">
    <source>
        <dbReference type="Pfam" id="PF00133"/>
    </source>
</evidence>
<feature type="domain" description="Leucyl-tRNA synthetase editing" evidence="14">
    <location>
        <begin position="221"/>
        <end position="407"/>
    </location>
</feature>
<dbReference type="Pfam" id="PF00133">
    <property type="entry name" value="tRNA-synt_1"/>
    <property type="match status" value="1"/>
</dbReference>
<evidence type="ECO:0000259" key="12">
    <source>
        <dbReference type="Pfam" id="PF08264"/>
    </source>
</evidence>
<dbReference type="GO" id="GO:0005829">
    <property type="term" value="C:cytosol"/>
    <property type="evidence" value="ECO:0007669"/>
    <property type="project" value="TreeGrafter"/>
</dbReference>
<dbReference type="Proteomes" id="UP000031433">
    <property type="component" value="Unassembled WGS sequence"/>
</dbReference>
<keyword evidence="4 9" id="KW-0547">Nucleotide-binding</keyword>
<evidence type="ECO:0000256" key="8">
    <source>
        <dbReference type="ARBA" id="ARBA00047469"/>
    </source>
</evidence>
<dbReference type="PROSITE" id="PS00178">
    <property type="entry name" value="AA_TRNA_LIGASE_I"/>
    <property type="match status" value="1"/>
</dbReference>
<evidence type="ECO:0000256" key="10">
    <source>
        <dbReference type="RuleBase" id="RU363035"/>
    </source>
</evidence>
<evidence type="ECO:0000256" key="4">
    <source>
        <dbReference type="ARBA" id="ARBA00022741"/>
    </source>
</evidence>
<dbReference type="CDD" id="cd07958">
    <property type="entry name" value="Anticodon_Ia_Leu_BEm"/>
    <property type="match status" value="1"/>
</dbReference>
<dbReference type="SUPFAM" id="SSF47323">
    <property type="entry name" value="Anticodon-binding domain of a subclass of class I aminoacyl-tRNA synthetases"/>
    <property type="match status" value="1"/>
</dbReference>
<dbReference type="PANTHER" id="PTHR43740:SF2">
    <property type="entry name" value="LEUCINE--TRNA LIGASE, MITOCHONDRIAL"/>
    <property type="match status" value="1"/>
</dbReference>
<dbReference type="InterPro" id="IPR009080">
    <property type="entry name" value="tRNAsynth_Ia_anticodon-bd"/>
</dbReference>
<dbReference type="Pfam" id="PF13603">
    <property type="entry name" value="tRNA-synt_1_2"/>
    <property type="match status" value="1"/>
</dbReference>
<evidence type="ECO:0000259" key="14">
    <source>
        <dbReference type="Pfam" id="PF13603"/>
    </source>
</evidence>
<feature type="domain" description="Methionyl/Leucyl tRNA synthetase" evidence="13">
    <location>
        <begin position="41"/>
        <end position="185"/>
    </location>
</feature>
<dbReference type="GO" id="GO:0005524">
    <property type="term" value="F:ATP binding"/>
    <property type="evidence" value="ECO:0007669"/>
    <property type="project" value="UniProtKB-UniRule"/>
</dbReference>
<name>A0A0C1QUF1_9BACT</name>
<keyword evidence="5 9" id="KW-0067">ATP-binding</keyword>
<dbReference type="Pfam" id="PF09334">
    <property type="entry name" value="tRNA-synt_1g"/>
    <property type="match status" value="1"/>
</dbReference>
<evidence type="ECO:0000256" key="9">
    <source>
        <dbReference type="HAMAP-Rule" id="MF_00049"/>
    </source>
</evidence>
<dbReference type="PRINTS" id="PR00985">
    <property type="entry name" value="TRNASYNTHLEU"/>
</dbReference>
<feature type="domain" description="Methionyl/Valyl/Leucyl/Isoleucyl-tRNA synthetase anticodon-binding" evidence="12">
    <location>
        <begin position="662"/>
        <end position="783"/>
    </location>
</feature>
<dbReference type="GO" id="GO:0002161">
    <property type="term" value="F:aminoacyl-tRNA deacylase activity"/>
    <property type="evidence" value="ECO:0007669"/>
    <property type="project" value="InterPro"/>
</dbReference>
<dbReference type="Pfam" id="PF08264">
    <property type="entry name" value="Anticodon_1"/>
    <property type="match status" value="1"/>
</dbReference>
<dbReference type="GO" id="GO:0004823">
    <property type="term" value="F:leucine-tRNA ligase activity"/>
    <property type="evidence" value="ECO:0007669"/>
    <property type="project" value="UniProtKB-UniRule"/>
</dbReference>
<dbReference type="FunFam" id="3.40.50.620:FF:000212">
    <property type="entry name" value="Leucine--tRNA ligase"/>
    <property type="match status" value="1"/>
</dbReference>
<dbReference type="SUPFAM" id="SSF50677">
    <property type="entry name" value="ValRS/IleRS/LeuRS editing domain"/>
    <property type="match status" value="1"/>
</dbReference>
<dbReference type="HAMAP" id="MF_00049_B">
    <property type="entry name" value="Leu_tRNA_synth_B"/>
    <property type="match status" value="1"/>
</dbReference>
<evidence type="ECO:0000313" key="16">
    <source>
        <dbReference type="Proteomes" id="UP000031433"/>
    </source>
</evidence>
<dbReference type="InterPro" id="IPR013155">
    <property type="entry name" value="M/V/L/I-tRNA-synth_anticd-bd"/>
</dbReference>
<dbReference type="GO" id="GO:0006429">
    <property type="term" value="P:leucyl-tRNA aminoacylation"/>
    <property type="evidence" value="ECO:0007669"/>
    <property type="project" value="UniProtKB-UniRule"/>
</dbReference>
<evidence type="ECO:0000256" key="7">
    <source>
        <dbReference type="ARBA" id="ARBA00023146"/>
    </source>
</evidence>
<dbReference type="InterPro" id="IPR009008">
    <property type="entry name" value="Val/Leu/Ile-tRNA-synth_edit"/>
</dbReference>
<dbReference type="Gene3D" id="3.10.20.590">
    <property type="match status" value="1"/>
</dbReference>
<dbReference type="InterPro" id="IPR015413">
    <property type="entry name" value="Methionyl/Leucyl_tRNA_Synth"/>
</dbReference>
<keyword evidence="7 9" id="KW-0030">Aminoacyl-tRNA synthetase</keyword>
<dbReference type="RefSeq" id="WP_039643858.1">
    <property type="nucleotide sequence ID" value="NZ_JXBL01000001.1"/>
</dbReference>
<evidence type="ECO:0000256" key="6">
    <source>
        <dbReference type="ARBA" id="ARBA00022917"/>
    </source>
</evidence>
<dbReference type="AlphaFoldDB" id="A0A0C1QUF1"/>
<dbReference type="InterPro" id="IPR002302">
    <property type="entry name" value="Leu-tRNA-ligase"/>
</dbReference>
<evidence type="ECO:0000256" key="3">
    <source>
        <dbReference type="ARBA" id="ARBA00022598"/>
    </source>
</evidence>
<keyword evidence="3 9" id="KW-0436">Ligase</keyword>
<dbReference type="InterPro" id="IPR001412">
    <property type="entry name" value="aa-tRNA-synth_I_CS"/>
</dbReference>
<dbReference type="SUPFAM" id="SSF52374">
    <property type="entry name" value="Nucleotidylyl transferase"/>
    <property type="match status" value="1"/>
</dbReference>
<dbReference type="InterPro" id="IPR014729">
    <property type="entry name" value="Rossmann-like_a/b/a_fold"/>
</dbReference>
<dbReference type="Gene3D" id="3.40.50.620">
    <property type="entry name" value="HUPs"/>
    <property type="match status" value="2"/>
</dbReference>
<evidence type="ECO:0000256" key="1">
    <source>
        <dbReference type="ARBA" id="ARBA00005594"/>
    </source>
</evidence>
<dbReference type="NCBIfam" id="TIGR00396">
    <property type="entry name" value="leuS_bact"/>
    <property type="match status" value="1"/>
</dbReference>
<feature type="short sequence motif" description="'HIGH' region" evidence="9">
    <location>
        <begin position="42"/>
        <end position="52"/>
    </location>
</feature>
<dbReference type="InterPro" id="IPR025709">
    <property type="entry name" value="Leu_tRNA-synth_edit"/>
</dbReference>
<dbReference type="EMBL" id="JXBL01000001">
    <property type="protein sequence ID" value="KIE41846.1"/>
    <property type="molecule type" value="Genomic_DNA"/>
</dbReference>
<dbReference type="EC" id="6.1.1.4" evidence="9"/>
<dbReference type="PANTHER" id="PTHR43740">
    <property type="entry name" value="LEUCYL-TRNA SYNTHETASE"/>
    <property type="match status" value="1"/>
</dbReference>
<comment type="catalytic activity">
    <reaction evidence="8 9">
        <text>tRNA(Leu) + L-leucine + ATP = L-leucyl-tRNA(Leu) + AMP + diphosphate</text>
        <dbReference type="Rhea" id="RHEA:11688"/>
        <dbReference type="Rhea" id="RHEA-COMP:9613"/>
        <dbReference type="Rhea" id="RHEA-COMP:9622"/>
        <dbReference type="ChEBI" id="CHEBI:30616"/>
        <dbReference type="ChEBI" id="CHEBI:33019"/>
        <dbReference type="ChEBI" id="CHEBI:57427"/>
        <dbReference type="ChEBI" id="CHEBI:78442"/>
        <dbReference type="ChEBI" id="CHEBI:78494"/>
        <dbReference type="ChEBI" id="CHEBI:456215"/>
        <dbReference type="EC" id="6.1.1.4"/>
    </reaction>
</comment>
<dbReference type="FunFam" id="3.10.20.590:FF:000001">
    <property type="entry name" value="Leucine--tRNA ligase"/>
    <property type="match status" value="1"/>
</dbReference>
<protein>
    <recommendedName>
        <fullName evidence="9">Leucine--tRNA ligase</fullName>
        <ecNumber evidence="9">6.1.1.4</ecNumber>
    </recommendedName>
    <alternativeName>
        <fullName evidence="9">Leucyl-tRNA synthetase</fullName>
        <shortName evidence="9">LeuRS</shortName>
    </alternativeName>
</protein>
<evidence type="ECO:0000313" key="15">
    <source>
        <dbReference type="EMBL" id="KIE41846.1"/>
    </source>
</evidence>
<comment type="subcellular location">
    <subcellularLocation>
        <location evidence="9">Cytoplasm</location>
    </subcellularLocation>
</comment>
<reference evidence="15 16" key="1">
    <citation type="submission" date="2015-01" db="EMBL/GenBank/DDBJ databases">
        <title>Genome sequence of the anaerobic bacterium Geobacter soli GSS01, a dissimilatory Fe(III) reducer from soil.</title>
        <authorList>
            <person name="Yang G."/>
            <person name="Zhou S."/>
        </authorList>
    </citation>
    <scope>NUCLEOTIDE SEQUENCE [LARGE SCALE GENOMIC DNA]</scope>
    <source>
        <strain evidence="15 16">GSS01</strain>
    </source>
</reference>
<evidence type="ECO:0000256" key="2">
    <source>
        <dbReference type="ARBA" id="ARBA00022490"/>
    </source>
</evidence>
<feature type="short sequence motif" description="'KMSKS' region" evidence="9">
    <location>
        <begin position="581"/>
        <end position="585"/>
    </location>
</feature>
<organism evidence="15 16">
    <name type="scientific">Geobacter soli</name>
    <dbReference type="NCBI Taxonomy" id="1510391"/>
    <lineage>
        <taxon>Bacteria</taxon>
        <taxon>Pseudomonadati</taxon>
        <taxon>Thermodesulfobacteriota</taxon>
        <taxon>Desulfuromonadia</taxon>
        <taxon>Geobacterales</taxon>
        <taxon>Geobacteraceae</taxon>
        <taxon>Geobacter</taxon>
    </lineage>
</organism>
<feature type="domain" description="Aminoacyl-tRNA synthetase class Ia" evidence="11">
    <location>
        <begin position="420"/>
        <end position="621"/>
    </location>
</feature>
<evidence type="ECO:0000259" key="13">
    <source>
        <dbReference type="Pfam" id="PF09334"/>
    </source>
</evidence>
<keyword evidence="16" id="KW-1185">Reference proteome</keyword>
<dbReference type="CDD" id="cd00812">
    <property type="entry name" value="LeuRS_core"/>
    <property type="match status" value="1"/>
</dbReference>
<comment type="similarity">
    <text evidence="1 9 10">Belongs to the class-I aminoacyl-tRNA synthetase family.</text>
</comment>
<keyword evidence="6 9" id="KW-0648">Protein biosynthesis</keyword>
<keyword evidence="2 9" id="KW-0963">Cytoplasm</keyword>
<gene>
    <name evidence="9 15" type="primary">leuS</name>
    <name evidence="15" type="ORF">SE37_03970</name>
</gene>
<dbReference type="InterPro" id="IPR002300">
    <property type="entry name" value="aa-tRNA-synth_Ia"/>
</dbReference>
<dbReference type="Gene3D" id="1.10.730.10">
    <property type="entry name" value="Isoleucyl-tRNA Synthetase, Domain 1"/>
    <property type="match status" value="1"/>
</dbReference>
<feature type="binding site" evidence="9">
    <location>
        <position position="584"/>
    </location>
    <ligand>
        <name>ATP</name>
        <dbReference type="ChEBI" id="CHEBI:30616"/>
    </ligand>
</feature>
<dbReference type="FunFam" id="1.10.730.10:FF:000011">
    <property type="entry name" value="Leucine--tRNA ligase chloroplastic/mitochondrial"/>
    <property type="match status" value="1"/>
</dbReference>
<accession>A0A0C1QUF1</accession>
<evidence type="ECO:0000256" key="5">
    <source>
        <dbReference type="ARBA" id="ARBA00022840"/>
    </source>
</evidence>